<dbReference type="InterPro" id="IPR053714">
    <property type="entry name" value="Iso_Racemase_Enz_sf"/>
</dbReference>
<dbReference type="InterPro" id="IPR052186">
    <property type="entry name" value="Hydantoin_racemase-like"/>
</dbReference>
<comment type="similarity">
    <text evidence="1">Belongs to the HyuE racemase family.</text>
</comment>
<dbReference type="InterPro" id="IPR015942">
    <property type="entry name" value="Asp/Glu/hydantoin_racemase"/>
</dbReference>
<dbReference type="PANTHER" id="PTHR28047:SF5">
    <property type="entry name" value="PROTEIN DCG1"/>
    <property type="match status" value="1"/>
</dbReference>
<name>A0AAX3N789_9ENTR</name>
<dbReference type="PANTHER" id="PTHR28047">
    <property type="entry name" value="PROTEIN DCG1"/>
    <property type="match status" value="1"/>
</dbReference>
<dbReference type="EMBL" id="CP110496">
    <property type="protein sequence ID" value="WDI78371.1"/>
    <property type="molecule type" value="Genomic_DNA"/>
</dbReference>
<evidence type="ECO:0000313" key="3">
    <source>
        <dbReference type="Proteomes" id="UP001214992"/>
    </source>
</evidence>
<organism evidence="2 3">
    <name type="scientific">Candidatus Purcelliella pentastirinorum</name>
    <dbReference type="NCBI Taxonomy" id="472834"/>
    <lineage>
        <taxon>Bacteria</taxon>
        <taxon>Pseudomonadati</taxon>
        <taxon>Pseudomonadota</taxon>
        <taxon>Gammaproteobacteria</taxon>
        <taxon>Enterobacterales</taxon>
        <taxon>Enterobacteriaceae</taxon>
        <taxon>Candidatus Purcelliella</taxon>
    </lineage>
</organism>
<protein>
    <submittedName>
        <fullName evidence="2">Aspartate/glutamate racemase family protein</fullName>
    </submittedName>
</protein>
<evidence type="ECO:0000256" key="1">
    <source>
        <dbReference type="ARBA" id="ARBA00038414"/>
    </source>
</evidence>
<evidence type="ECO:0000313" key="2">
    <source>
        <dbReference type="EMBL" id="WDI78371.1"/>
    </source>
</evidence>
<dbReference type="Gene3D" id="3.40.50.12500">
    <property type="match status" value="1"/>
</dbReference>
<accession>A0AAX3N789</accession>
<sequence length="225" mass="25193">MNKKIIKIINPNSSKKITKEIDTIAKNTANFNTKIITTRYVNGISSIENYYDEAICIPNILKEIKKESKNKEIKGYIIACFGDPGLLAARELTKYPVIGIAEAAMHITSLISTKFSILTTLPYCIPMIQKLINTYGFKNICCNIHSINLSVNKIKKHTKELIKKIEKKCQIIIKNDNCNSIILGCSAMSPLSNYLTKKLNIPIIEGISSAVKLIETLISLKLFIN</sequence>
<gene>
    <name evidence="2" type="ORF">ONB71_01500</name>
</gene>
<dbReference type="GO" id="GO:0047661">
    <property type="term" value="F:amino-acid racemase activity"/>
    <property type="evidence" value="ECO:0007669"/>
    <property type="project" value="InterPro"/>
</dbReference>
<proteinExistence type="inferred from homology"/>
<dbReference type="RefSeq" id="WP_274360396.1">
    <property type="nucleotide sequence ID" value="NZ_CP110496.1"/>
</dbReference>
<dbReference type="Proteomes" id="UP001214992">
    <property type="component" value="Chromosome"/>
</dbReference>
<dbReference type="Pfam" id="PF01177">
    <property type="entry name" value="Asp_Glu_race"/>
    <property type="match status" value="1"/>
</dbReference>
<reference evidence="2" key="1">
    <citation type="submission" date="2022-11" db="EMBL/GenBank/DDBJ databases">
        <title>Genomic comparisons reveal selection pressure and functional variation between nutritional endosymbionts of cave-adapted and epigean Hawaiian planthoppers.</title>
        <authorList>
            <person name="Gossett J.M."/>
            <person name="Porter M.L."/>
            <person name="Vasquez Y."/>
            <person name="Bennett G.M."/>
            <person name="Chong R.A."/>
        </authorList>
    </citation>
    <scope>NUCLEOTIDE SEQUENCE</scope>
    <source>
        <strain evidence="2">OPOL2</strain>
    </source>
</reference>
<dbReference type="AlphaFoldDB" id="A0AAX3N789"/>